<keyword evidence="7" id="KW-1185">Reference proteome</keyword>
<dbReference type="GO" id="GO:0071949">
    <property type="term" value="F:FAD binding"/>
    <property type="evidence" value="ECO:0007669"/>
    <property type="project" value="InterPro"/>
</dbReference>
<evidence type="ECO:0000313" key="6">
    <source>
        <dbReference type="EMBL" id="KEF62022.1"/>
    </source>
</evidence>
<keyword evidence="2" id="KW-0274">FAD</keyword>
<evidence type="ECO:0000313" key="7">
    <source>
        <dbReference type="Proteomes" id="UP000027920"/>
    </source>
</evidence>
<dbReference type="GO" id="GO:0016491">
    <property type="term" value="F:oxidoreductase activity"/>
    <property type="evidence" value="ECO:0007669"/>
    <property type="project" value="UniProtKB-KW"/>
</dbReference>
<comment type="caution">
    <text evidence="6">The sequence shown here is derived from an EMBL/GenBank/DDBJ whole genome shotgun (WGS) entry which is preliminary data.</text>
</comment>
<evidence type="ECO:0000256" key="4">
    <source>
        <dbReference type="ARBA" id="ARBA00023027"/>
    </source>
</evidence>
<dbReference type="PRINTS" id="PR00420">
    <property type="entry name" value="RNGMNOXGNASE"/>
</dbReference>
<dbReference type="InterPro" id="IPR002938">
    <property type="entry name" value="FAD-bd"/>
</dbReference>
<keyword evidence="3" id="KW-0560">Oxidoreductase</keyword>
<keyword evidence="4" id="KW-0520">NAD</keyword>
<dbReference type="PANTHER" id="PTHR43476">
    <property type="entry name" value="3-(3-HYDROXY-PHENYL)PROPIONATE/3-HYDROXYCINNAMIC ACID HYDROXYLASE"/>
    <property type="match status" value="1"/>
</dbReference>
<dbReference type="SUPFAM" id="SSF51905">
    <property type="entry name" value="FAD/NAD(P)-binding domain"/>
    <property type="match status" value="1"/>
</dbReference>
<dbReference type="Pfam" id="PF01494">
    <property type="entry name" value="FAD_binding_3"/>
    <property type="match status" value="1"/>
</dbReference>
<dbReference type="Gene3D" id="3.30.70.2450">
    <property type="match status" value="1"/>
</dbReference>
<name>A0A072PQJ1_9EURO</name>
<dbReference type="PANTHER" id="PTHR43476:SF4">
    <property type="entry name" value="BLR0106 PROTEIN"/>
    <property type="match status" value="1"/>
</dbReference>
<dbReference type="OrthoDB" id="10016252at2759"/>
<evidence type="ECO:0000256" key="2">
    <source>
        <dbReference type="ARBA" id="ARBA00022827"/>
    </source>
</evidence>
<dbReference type="EMBL" id="AMGV01000002">
    <property type="protein sequence ID" value="KEF62022.1"/>
    <property type="molecule type" value="Genomic_DNA"/>
</dbReference>
<reference evidence="6 7" key="1">
    <citation type="submission" date="2013-03" db="EMBL/GenBank/DDBJ databases">
        <title>The Genome Sequence of Exophiala aquamarina CBS 119918.</title>
        <authorList>
            <consortium name="The Broad Institute Genomics Platform"/>
            <person name="Cuomo C."/>
            <person name="de Hoog S."/>
            <person name="Gorbushina A."/>
            <person name="Walker B."/>
            <person name="Young S.K."/>
            <person name="Zeng Q."/>
            <person name="Gargeya S."/>
            <person name="Fitzgerald M."/>
            <person name="Haas B."/>
            <person name="Abouelleil A."/>
            <person name="Allen A.W."/>
            <person name="Alvarado L."/>
            <person name="Arachchi H.M."/>
            <person name="Berlin A.M."/>
            <person name="Chapman S.B."/>
            <person name="Gainer-Dewar J."/>
            <person name="Goldberg J."/>
            <person name="Griggs A."/>
            <person name="Gujja S."/>
            <person name="Hansen M."/>
            <person name="Howarth C."/>
            <person name="Imamovic A."/>
            <person name="Ireland A."/>
            <person name="Larimer J."/>
            <person name="McCowan C."/>
            <person name="Murphy C."/>
            <person name="Pearson M."/>
            <person name="Poon T.W."/>
            <person name="Priest M."/>
            <person name="Roberts A."/>
            <person name="Saif S."/>
            <person name="Shea T."/>
            <person name="Sisk P."/>
            <person name="Sykes S."/>
            <person name="Wortman J."/>
            <person name="Nusbaum C."/>
            <person name="Birren B."/>
        </authorList>
    </citation>
    <scope>NUCLEOTIDE SEQUENCE [LARGE SCALE GENOMIC DNA]</scope>
    <source>
        <strain evidence="6 7">CBS 119918</strain>
    </source>
</reference>
<dbReference type="HOGENOM" id="CLU_009665_2_2_1"/>
<dbReference type="GeneID" id="25278528"/>
<dbReference type="Proteomes" id="UP000027920">
    <property type="component" value="Unassembled WGS sequence"/>
</dbReference>
<sequence length="406" mass="45383">MRSMGEVKSTRVLVVGAGPVGLLTALMLAQGRINVDVIETATQIDPRPRGIAYGPPAVRVLRRAGVLDEAFKRGLEGKKMIWRELNGNKITEVDFTKDPTFTDRSLILPVHILAGLLYEELGKLDNAKVHWGCKYVGHSQDDSHVLVEAERDGQTETFDVDFMVGCDGGQSAVRRALFKDSFPGKTWDVQIVAMNIRYDGFEKAGWSDTQWIVDREHWGMACKIDNTGLWRFGYGERRALGEKDLMEGRAAKMELLLPGAPKESEYDVLRWSPFVMNNRCVEKMHVGRVLLAGDAAHLCNPMGGLGLTGGISDVGSLVDALQGIHEEKASLKILEIYDQTRREIFYKFIDPISSANLERIWIDGSTALEKDLTLQFMHAAAQDPARLGHLLRVSFQVDPLRRRSMF</sequence>
<keyword evidence="1" id="KW-0285">Flavoprotein</keyword>
<feature type="domain" description="FAD-binding" evidence="5">
    <location>
        <begin position="10"/>
        <end position="347"/>
    </location>
</feature>
<organism evidence="6 7">
    <name type="scientific">Exophiala aquamarina CBS 119918</name>
    <dbReference type="NCBI Taxonomy" id="1182545"/>
    <lineage>
        <taxon>Eukaryota</taxon>
        <taxon>Fungi</taxon>
        <taxon>Dikarya</taxon>
        <taxon>Ascomycota</taxon>
        <taxon>Pezizomycotina</taxon>
        <taxon>Eurotiomycetes</taxon>
        <taxon>Chaetothyriomycetidae</taxon>
        <taxon>Chaetothyriales</taxon>
        <taxon>Herpotrichiellaceae</taxon>
        <taxon>Exophiala</taxon>
    </lineage>
</organism>
<dbReference type="STRING" id="1182545.A0A072PQJ1"/>
<proteinExistence type="predicted"/>
<dbReference type="Gene3D" id="3.50.50.60">
    <property type="entry name" value="FAD/NAD(P)-binding domain"/>
    <property type="match status" value="1"/>
</dbReference>
<evidence type="ECO:0000259" key="5">
    <source>
        <dbReference type="Pfam" id="PF01494"/>
    </source>
</evidence>
<evidence type="ECO:0000256" key="1">
    <source>
        <dbReference type="ARBA" id="ARBA00022630"/>
    </source>
</evidence>
<evidence type="ECO:0000256" key="3">
    <source>
        <dbReference type="ARBA" id="ARBA00023002"/>
    </source>
</evidence>
<dbReference type="InterPro" id="IPR050631">
    <property type="entry name" value="PheA/TfdB_FAD_monoxygenase"/>
</dbReference>
<dbReference type="InterPro" id="IPR036188">
    <property type="entry name" value="FAD/NAD-bd_sf"/>
</dbReference>
<protein>
    <recommendedName>
        <fullName evidence="5">FAD-binding domain-containing protein</fullName>
    </recommendedName>
</protein>
<accession>A0A072PQJ1</accession>
<dbReference type="RefSeq" id="XP_013264612.1">
    <property type="nucleotide sequence ID" value="XM_013409158.1"/>
</dbReference>
<gene>
    <name evidence="6" type="ORF">A1O9_03594</name>
</gene>
<dbReference type="VEuPathDB" id="FungiDB:A1O9_03594"/>
<dbReference type="AlphaFoldDB" id="A0A072PQJ1"/>